<proteinExistence type="predicted"/>
<gene>
    <name evidence="1" type="ORF">Voc01_062620</name>
</gene>
<organism evidence="1 2">
    <name type="scientific">Virgisporangium ochraceum</name>
    <dbReference type="NCBI Taxonomy" id="65505"/>
    <lineage>
        <taxon>Bacteria</taxon>
        <taxon>Bacillati</taxon>
        <taxon>Actinomycetota</taxon>
        <taxon>Actinomycetes</taxon>
        <taxon>Micromonosporales</taxon>
        <taxon>Micromonosporaceae</taxon>
        <taxon>Virgisporangium</taxon>
    </lineage>
</organism>
<evidence type="ECO:0000313" key="1">
    <source>
        <dbReference type="EMBL" id="GIJ71345.1"/>
    </source>
</evidence>
<name>A0A8J4A176_9ACTN</name>
<dbReference type="EMBL" id="BOPH01000088">
    <property type="protein sequence ID" value="GIJ71345.1"/>
    <property type="molecule type" value="Genomic_DNA"/>
</dbReference>
<reference evidence="1" key="1">
    <citation type="submission" date="2021-01" db="EMBL/GenBank/DDBJ databases">
        <title>Whole genome shotgun sequence of Virgisporangium ochraceum NBRC 16418.</title>
        <authorList>
            <person name="Komaki H."/>
            <person name="Tamura T."/>
        </authorList>
    </citation>
    <scope>NUCLEOTIDE SEQUENCE</scope>
    <source>
        <strain evidence="1">NBRC 16418</strain>
    </source>
</reference>
<accession>A0A8J4A176</accession>
<keyword evidence="2" id="KW-1185">Reference proteome</keyword>
<evidence type="ECO:0000313" key="2">
    <source>
        <dbReference type="Proteomes" id="UP000635606"/>
    </source>
</evidence>
<comment type="caution">
    <text evidence="1">The sequence shown here is derived from an EMBL/GenBank/DDBJ whole genome shotgun (WGS) entry which is preliminary data.</text>
</comment>
<dbReference type="AlphaFoldDB" id="A0A8J4A176"/>
<protein>
    <submittedName>
        <fullName evidence="1">Uncharacterized protein</fullName>
    </submittedName>
</protein>
<dbReference type="Proteomes" id="UP000635606">
    <property type="component" value="Unassembled WGS sequence"/>
</dbReference>
<sequence length="123" mass="13304">MEIAQRTDRWARFAAVTVEVTGTTDLTVMVESPPDDSDDVRQEAACGAWTAVRAIAASGNGLRLAVTDIRTATGETGVGDVHEATARAVWRALRIDPEPTYGGFSEPEVMTSLRDRWCKPPSL</sequence>